<dbReference type="InterPro" id="IPR036922">
    <property type="entry name" value="Rieske_2Fe-2S_sf"/>
</dbReference>
<keyword evidence="4" id="KW-0479">Metal-binding</keyword>
<protein>
    <submittedName>
        <fullName evidence="10">NADPH-dependent 2,4-dienoyl-CoA reductase/sulfur reductase-like enzyme/nitrite reductase/ring-hydroxylating ferredoxin subunit</fullName>
    </submittedName>
</protein>
<dbReference type="GO" id="GO:0051537">
    <property type="term" value="F:2 iron, 2 sulfur cluster binding"/>
    <property type="evidence" value="ECO:0007669"/>
    <property type="project" value="UniProtKB-KW"/>
</dbReference>
<organism evidence="10 11">
    <name type="scientific">Granulicella mallensis</name>
    <dbReference type="NCBI Taxonomy" id="940614"/>
    <lineage>
        <taxon>Bacteria</taxon>
        <taxon>Pseudomonadati</taxon>
        <taxon>Acidobacteriota</taxon>
        <taxon>Terriglobia</taxon>
        <taxon>Terriglobales</taxon>
        <taxon>Acidobacteriaceae</taxon>
        <taxon>Granulicella</taxon>
    </lineage>
</organism>
<dbReference type="SUPFAM" id="SSF50022">
    <property type="entry name" value="ISP domain"/>
    <property type="match status" value="1"/>
</dbReference>
<evidence type="ECO:0000256" key="6">
    <source>
        <dbReference type="ARBA" id="ARBA00023002"/>
    </source>
</evidence>
<evidence type="ECO:0000256" key="3">
    <source>
        <dbReference type="ARBA" id="ARBA00022714"/>
    </source>
</evidence>
<dbReference type="Pfam" id="PF00355">
    <property type="entry name" value="Rieske"/>
    <property type="match status" value="1"/>
</dbReference>
<keyword evidence="5" id="KW-0274">FAD</keyword>
<dbReference type="PRINTS" id="PR00368">
    <property type="entry name" value="FADPNR"/>
</dbReference>
<dbReference type="Gene3D" id="2.102.10.10">
    <property type="entry name" value="Rieske [2Fe-2S] iron-sulphur domain"/>
    <property type="match status" value="1"/>
</dbReference>
<comment type="cofactor">
    <cofactor evidence="1">
        <name>FAD</name>
        <dbReference type="ChEBI" id="CHEBI:57692"/>
    </cofactor>
</comment>
<evidence type="ECO:0000256" key="5">
    <source>
        <dbReference type="ARBA" id="ARBA00022827"/>
    </source>
</evidence>
<dbReference type="SUPFAM" id="SSF51905">
    <property type="entry name" value="FAD/NAD(P)-binding domain"/>
    <property type="match status" value="2"/>
</dbReference>
<sequence>MSEIRVLDMSEIPLGQKKTVKLGETEILLIHYEKGLVAVQSQCPHAGAPLKEGAVCNGRLVCPWHMGTFELSTGALVEPPPMESLKMYPVRVEGEDILVNPEPLPTATSTPVQKEELVLLAGTGAAGAIAATTLRQGGFAGRILAVDPVEEEPVDRTVLSKMALSGEMPLDQIGLSTFSATKVERIYAAVLELSAAQKEARLSDGSIVKFDKALVATGGKPKQLETPGAELAYTIRHPRDVQRILKAAEGKKEVVIVGTSFIGLEAASALVQKGLRVTVVGKEKLPFAKLFGEEVAHALKALHESKGTRFRLEVETSSFDSSGVTIRAGEKDERLPADLIIAGVGVLPDLEFKHDLPLAEGGGIATDASLQAKNEVWVAGDIASVSGTRIEHWRLAQQHGRVAALAMLGQDSRYNGVPFFWTFHYGKQLEYLGHTEDWDEVVIDGDLKELNFMAFYIKQAHVAAVLSCERETQTAMLAEVMRSHPTLEQARQAIA</sequence>
<dbReference type="Gene3D" id="3.50.50.60">
    <property type="entry name" value="FAD/NAD(P)-binding domain"/>
    <property type="match status" value="2"/>
</dbReference>
<keyword evidence="7" id="KW-0408">Iron</keyword>
<keyword evidence="8" id="KW-0411">Iron-sulfur</keyword>
<dbReference type="PANTHER" id="PTHR43557">
    <property type="entry name" value="APOPTOSIS-INDUCING FACTOR 1"/>
    <property type="match status" value="1"/>
</dbReference>
<keyword evidence="6" id="KW-0560">Oxidoreductase</keyword>
<evidence type="ECO:0000259" key="9">
    <source>
        <dbReference type="PROSITE" id="PS51296"/>
    </source>
</evidence>
<dbReference type="Proteomes" id="UP000584867">
    <property type="component" value="Unassembled WGS sequence"/>
</dbReference>
<dbReference type="AlphaFoldDB" id="A0A7W8EAD9"/>
<dbReference type="Pfam" id="PF14759">
    <property type="entry name" value="Reductase_C"/>
    <property type="match status" value="1"/>
</dbReference>
<evidence type="ECO:0000256" key="7">
    <source>
        <dbReference type="ARBA" id="ARBA00023004"/>
    </source>
</evidence>
<dbReference type="InterPro" id="IPR017941">
    <property type="entry name" value="Rieske_2Fe-2S"/>
</dbReference>
<dbReference type="GO" id="GO:0016651">
    <property type="term" value="F:oxidoreductase activity, acting on NAD(P)H"/>
    <property type="evidence" value="ECO:0007669"/>
    <property type="project" value="TreeGrafter"/>
</dbReference>
<dbReference type="PROSITE" id="PS51296">
    <property type="entry name" value="RIESKE"/>
    <property type="match status" value="1"/>
</dbReference>
<accession>A0A7W8EAD9</accession>
<dbReference type="InterPro" id="IPR023753">
    <property type="entry name" value="FAD/NAD-binding_dom"/>
</dbReference>
<dbReference type="Gene3D" id="3.30.390.30">
    <property type="match status" value="1"/>
</dbReference>
<evidence type="ECO:0000256" key="8">
    <source>
        <dbReference type="ARBA" id="ARBA00023014"/>
    </source>
</evidence>
<feature type="domain" description="Rieske" evidence="9">
    <location>
        <begin position="4"/>
        <end position="99"/>
    </location>
</feature>
<proteinExistence type="predicted"/>
<comment type="caution">
    <text evidence="10">The sequence shown here is derived from an EMBL/GenBank/DDBJ whole genome shotgun (WGS) entry which is preliminary data.</text>
</comment>
<dbReference type="GO" id="GO:0005737">
    <property type="term" value="C:cytoplasm"/>
    <property type="evidence" value="ECO:0007669"/>
    <property type="project" value="TreeGrafter"/>
</dbReference>
<gene>
    <name evidence="10" type="ORF">HDF15_002964</name>
</gene>
<dbReference type="GO" id="GO:0046872">
    <property type="term" value="F:metal ion binding"/>
    <property type="evidence" value="ECO:0007669"/>
    <property type="project" value="UniProtKB-KW"/>
</dbReference>
<reference evidence="10 11" key="1">
    <citation type="submission" date="2020-08" db="EMBL/GenBank/DDBJ databases">
        <title>Genomic Encyclopedia of Type Strains, Phase IV (KMG-V): Genome sequencing to study the core and pangenomes of soil and plant-associated prokaryotes.</title>
        <authorList>
            <person name="Whitman W."/>
        </authorList>
    </citation>
    <scope>NUCLEOTIDE SEQUENCE [LARGE SCALE GENOMIC DNA]</scope>
    <source>
        <strain evidence="10 11">X5P3</strain>
    </source>
</reference>
<dbReference type="InterPro" id="IPR016156">
    <property type="entry name" value="FAD/NAD-linked_Rdtase_dimer_sf"/>
</dbReference>
<dbReference type="EMBL" id="JACHIO010000011">
    <property type="protein sequence ID" value="MBB5064606.1"/>
    <property type="molecule type" value="Genomic_DNA"/>
</dbReference>
<evidence type="ECO:0000313" key="11">
    <source>
        <dbReference type="Proteomes" id="UP000584867"/>
    </source>
</evidence>
<dbReference type="SUPFAM" id="SSF55424">
    <property type="entry name" value="FAD/NAD-linked reductases, dimerisation (C-terminal) domain"/>
    <property type="match status" value="1"/>
</dbReference>
<evidence type="ECO:0000256" key="2">
    <source>
        <dbReference type="ARBA" id="ARBA00022630"/>
    </source>
</evidence>
<name>A0A7W8EAD9_9BACT</name>
<keyword evidence="3" id="KW-0001">2Fe-2S</keyword>
<evidence type="ECO:0000313" key="10">
    <source>
        <dbReference type="EMBL" id="MBB5064606.1"/>
    </source>
</evidence>
<evidence type="ECO:0000256" key="4">
    <source>
        <dbReference type="ARBA" id="ARBA00022723"/>
    </source>
</evidence>
<dbReference type="InterPro" id="IPR028202">
    <property type="entry name" value="Reductase_C"/>
</dbReference>
<dbReference type="Pfam" id="PF07992">
    <property type="entry name" value="Pyr_redox_2"/>
    <property type="match status" value="1"/>
</dbReference>
<dbReference type="InterPro" id="IPR050446">
    <property type="entry name" value="FAD-oxidoreductase/Apoptosis"/>
</dbReference>
<dbReference type="RefSeq" id="WP_184256629.1">
    <property type="nucleotide sequence ID" value="NZ_JACHIO010000011.1"/>
</dbReference>
<dbReference type="PANTHER" id="PTHR43557:SF2">
    <property type="entry name" value="RIESKE DOMAIN-CONTAINING PROTEIN-RELATED"/>
    <property type="match status" value="1"/>
</dbReference>
<keyword evidence="2" id="KW-0285">Flavoprotein</keyword>
<evidence type="ECO:0000256" key="1">
    <source>
        <dbReference type="ARBA" id="ARBA00001974"/>
    </source>
</evidence>
<dbReference type="InterPro" id="IPR036188">
    <property type="entry name" value="FAD/NAD-bd_sf"/>
</dbReference>